<dbReference type="InterPro" id="IPR002155">
    <property type="entry name" value="Thiolase"/>
</dbReference>
<dbReference type="InterPro" id="IPR020616">
    <property type="entry name" value="Thiolase_N"/>
</dbReference>
<organism evidence="12 14">
    <name type="scientific">Botryosphaeria dothidea</name>
    <dbReference type="NCBI Taxonomy" id="55169"/>
    <lineage>
        <taxon>Eukaryota</taxon>
        <taxon>Fungi</taxon>
        <taxon>Dikarya</taxon>
        <taxon>Ascomycota</taxon>
        <taxon>Pezizomycotina</taxon>
        <taxon>Dothideomycetes</taxon>
        <taxon>Dothideomycetes incertae sedis</taxon>
        <taxon>Botryosphaeriales</taxon>
        <taxon>Botryosphaeriaceae</taxon>
        <taxon>Botryosphaeria</taxon>
    </lineage>
</organism>
<dbReference type="SUPFAM" id="SSF53901">
    <property type="entry name" value="Thiolase-like"/>
    <property type="match status" value="2"/>
</dbReference>
<dbReference type="Pfam" id="PF02803">
    <property type="entry name" value="Thiolase_C"/>
    <property type="match status" value="1"/>
</dbReference>
<evidence type="ECO:0000256" key="2">
    <source>
        <dbReference type="ARBA" id="ARBA00004872"/>
    </source>
</evidence>
<reference evidence="12 14" key="1">
    <citation type="submission" date="2020-04" db="EMBL/GenBank/DDBJ databases">
        <title>Genome Assembly and Annotation of Botryosphaeria dothidea sdau 11-99, a Latent Pathogen of Apple Fruit Ring Rot in China.</title>
        <authorList>
            <person name="Yu C."/>
            <person name="Diao Y."/>
            <person name="Lu Q."/>
            <person name="Zhao J."/>
            <person name="Cui S."/>
            <person name="Peng C."/>
            <person name="He B."/>
            <person name="Liu H."/>
        </authorList>
    </citation>
    <scope>NUCLEOTIDE SEQUENCE [LARGE SCALE GENOMIC DNA]</scope>
    <source>
        <strain evidence="12">Sdau11-99</strain>
        <strain evidence="14">sdau11-99</strain>
    </source>
</reference>
<dbReference type="InterPro" id="IPR020615">
    <property type="entry name" value="Thiolase_acyl_enz_int_AS"/>
</dbReference>
<keyword evidence="4 9" id="KW-0808">Transferase</keyword>
<dbReference type="PANTHER" id="PTHR43853:SF10">
    <property type="entry name" value="ACETYL-COA C-ACETYLTRANSFERASE"/>
    <property type="match status" value="1"/>
</dbReference>
<evidence type="ECO:0000256" key="1">
    <source>
        <dbReference type="ARBA" id="ARBA00001958"/>
    </source>
</evidence>
<dbReference type="NCBIfam" id="TIGR01930">
    <property type="entry name" value="AcCoA-C-Actrans"/>
    <property type="match status" value="1"/>
</dbReference>
<evidence type="ECO:0000256" key="9">
    <source>
        <dbReference type="RuleBase" id="RU003557"/>
    </source>
</evidence>
<dbReference type="GO" id="GO:0010124">
    <property type="term" value="P:phenylacetate catabolic process"/>
    <property type="evidence" value="ECO:0007669"/>
    <property type="project" value="TreeGrafter"/>
</dbReference>
<comment type="cofactor">
    <cofactor evidence="1">
        <name>K(+)</name>
        <dbReference type="ChEBI" id="CHEBI:29103"/>
    </cofactor>
</comment>
<feature type="domain" description="Thiolase N-terminal" evidence="10">
    <location>
        <begin position="31"/>
        <end position="285"/>
    </location>
</feature>
<dbReference type="EMBL" id="WWBZ02000040">
    <property type="protein sequence ID" value="KAF4305320.1"/>
    <property type="molecule type" value="Genomic_DNA"/>
</dbReference>
<dbReference type="InterPro" id="IPR050215">
    <property type="entry name" value="Thiolase-like_sf_Thiolase"/>
</dbReference>
<feature type="active site" description="Proton acceptor" evidence="8">
    <location>
        <position position="371"/>
    </location>
</feature>
<keyword evidence="6 9" id="KW-0012">Acyltransferase</keyword>
<evidence type="ECO:0000313" key="12">
    <source>
        <dbReference type="EMBL" id="KAF4301944.1"/>
    </source>
</evidence>
<proteinExistence type="inferred from homology"/>
<keyword evidence="5" id="KW-0630">Potassium</keyword>
<evidence type="ECO:0000256" key="7">
    <source>
        <dbReference type="ARBA" id="ARBA00047605"/>
    </source>
</evidence>
<dbReference type="PROSITE" id="PS00737">
    <property type="entry name" value="THIOLASE_2"/>
    <property type="match status" value="1"/>
</dbReference>
<evidence type="ECO:0000256" key="4">
    <source>
        <dbReference type="ARBA" id="ARBA00022679"/>
    </source>
</evidence>
<feature type="domain" description="Thiolase C-terminal" evidence="11">
    <location>
        <begin position="294"/>
        <end position="412"/>
    </location>
</feature>
<dbReference type="Proteomes" id="UP000572817">
    <property type="component" value="Unassembled WGS sequence"/>
</dbReference>
<dbReference type="InterPro" id="IPR020617">
    <property type="entry name" value="Thiolase_C"/>
</dbReference>
<dbReference type="OrthoDB" id="5404651at2759"/>
<comment type="caution">
    <text evidence="12">The sequence shown here is derived from an EMBL/GenBank/DDBJ whole genome shotgun (WGS) entry which is preliminary data.</text>
</comment>
<dbReference type="InterPro" id="IPR016039">
    <property type="entry name" value="Thiolase-like"/>
</dbReference>
<dbReference type="InterPro" id="IPR020613">
    <property type="entry name" value="Thiolase_CS"/>
</dbReference>
<comment type="pathway">
    <text evidence="2">Lipid metabolism; fatty acid metabolism.</text>
</comment>
<keyword evidence="14" id="KW-1185">Reference proteome</keyword>
<feature type="active site" description="Proton acceptor" evidence="8">
    <location>
        <position position="401"/>
    </location>
</feature>
<dbReference type="PANTHER" id="PTHR43853">
    <property type="entry name" value="3-KETOACYL-COA THIOLASE, PEROXISOMAL"/>
    <property type="match status" value="1"/>
</dbReference>
<dbReference type="GO" id="GO:0006635">
    <property type="term" value="P:fatty acid beta-oxidation"/>
    <property type="evidence" value="ECO:0007669"/>
    <property type="project" value="TreeGrafter"/>
</dbReference>
<evidence type="ECO:0000313" key="14">
    <source>
        <dbReference type="Proteomes" id="UP000572817"/>
    </source>
</evidence>
<dbReference type="GO" id="GO:0003988">
    <property type="term" value="F:acetyl-CoA C-acyltransferase activity"/>
    <property type="evidence" value="ECO:0007669"/>
    <property type="project" value="UniProtKB-EC"/>
</dbReference>
<dbReference type="EMBL" id="WWBZ02000073">
    <property type="protein sequence ID" value="KAF4301944.1"/>
    <property type="molecule type" value="Genomic_DNA"/>
</dbReference>
<accession>A0A8H4MWX6</accession>
<comment type="catalytic activity">
    <reaction evidence="7">
        <text>an acyl-CoA + acetyl-CoA = a 3-oxoacyl-CoA + CoA</text>
        <dbReference type="Rhea" id="RHEA:21564"/>
        <dbReference type="ChEBI" id="CHEBI:57287"/>
        <dbReference type="ChEBI" id="CHEBI:57288"/>
        <dbReference type="ChEBI" id="CHEBI:58342"/>
        <dbReference type="ChEBI" id="CHEBI:90726"/>
        <dbReference type="EC" id="2.3.1.16"/>
    </reaction>
</comment>
<dbReference type="Pfam" id="PF00108">
    <property type="entry name" value="Thiolase_N"/>
    <property type="match status" value="1"/>
</dbReference>
<evidence type="ECO:0000259" key="11">
    <source>
        <dbReference type="Pfam" id="PF02803"/>
    </source>
</evidence>
<dbReference type="CDD" id="cd00751">
    <property type="entry name" value="thiolase"/>
    <property type="match status" value="1"/>
</dbReference>
<sequence length="417" mass="44672">MATERLKSIVSHITPSKSGLAQITQKHPDDVVITLAIRTPLCKGKKGGLKDTPLDGIMLKILEQVIAKSKLDPALVEDICVGNVSDAKAAYYVRAAMLGAGFPNTTAGSSVNRFCSSGLKAVQDIANQIVSGSIEVGVAMGAESMTAGGDRLERPFWHEILKNQEASDCMQPMGQTSENVGKDFNISREEQDRFAAESYRRAEAAQKAGWFDDEIAPITVTVKDPKTGEEKRVTLSKDEGPRYGTTFESLQKIKPAFLPHGDRSHAGNSSQVTDGAAAVLLMKRSRAEQLGQPILGKYVAATVAGLAPRIMGIGPSIAIPKLLNKLNITIDDVDIVEINEAFASMAVYCKDTLKIPHEKLNIRGGAIALGHPLGCTGARQIVTGLSECRRQKKKILLTSMCIGTGMGMAGLFVNEQL</sequence>
<dbReference type="AlphaFoldDB" id="A0A8H4MWX6"/>
<evidence type="ECO:0000256" key="5">
    <source>
        <dbReference type="ARBA" id="ARBA00022958"/>
    </source>
</evidence>
<dbReference type="GO" id="GO:0005777">
    <property type="term" value="C:peroxisome"/>
    <property type="evidence" value="ECO:0007669"/>
    <property type="project" value="TreeGrafter"/>
</dbReference>
<evidence type="ECO:0000313" key="13">
    <source>
        <dbReference type="EMBL" id="KAF4305320.1"/>
    </source>
</evidence>
<evidence type="ECO:0000256" key="8">
    <source>
        <dbReference type="PIRSR" id="PIRSR000429-1"/>
    </source>
</evidence>
<gene>
    <name evidence="13" type="ORF">GTA08_BOTSDO06327</name>
    <name evidence="12" type="ORF">GTA08_BOTSDO10172</name>
</gene>
<name>A0A8H4MWX6_9PEZI</name>
<dbReference type="PROSITE" id="PS00098">
    <property type="entry name" value="THIOLASE_1"/>
    <property type="match status" value="1"/>
</dbReference>
<evidence type="ECO:0000256" key="6">
    <source>
        <dbReference type="ARBA" id="ARBA00023315"/>
    </source>
</evidence>
<comment type="similarity">
    <text evidence="3 9">Belongs to the thiolase-like superfamily. Thiolase family.</text>
</comment>
<evidence type="ECO:0000256" key="3">
    <source>
        <dbReference type="ARBA" id="ARBA00010982"/>
    </source>
</evidence>
<dbReference type="PIRSF" id="PIRSF000429">
    <property type="entry name" value="Ac-CoA_Ac_transf"/>
    <property type="match status" value="1"/>
</dbReference>
<evidence type="ECO:0000259" key="10">
    <source>
        <dbReference type="Pfam" id="PF00108"/>
    </source>
</evidence>
<dbReference type="Gene3D" id="3.40.47.10">
    <property type="match status" value="2"/>
</dbReference>
<feature type="active site" description="Acyl-thioester intermediate" evidence="8">
    <location>
        <position position="115"/>
    </location>
</feature>
<protein>
    <submittedName>
        <fullName evidence="12">Putative 3-ketoacyl- thiolase 1</fullName>
    </submittedName>
</protein>